<gene>
    <name evidence="2" type="ORF">SK069_07520</name>
</gene>
<name>A0ABU4VHY9_9ACTN</name>
<protein>
    <submittedName>
        <fullName evidence="2">Uncharacterized protein</fullName>
    </submittedName>
</protein>
<keyword evidence="1" id="KW-0812">Transmembrane</keyword>
<accession>A0ABU4VHY9</accession>
<dbReference type="EMBL" id="JAXAVX010000002">
    <property type="protein sequence ID" value="MDX8151435.1"/>
    <property type="molecule type" value="Genomic_DNA"/>
</dbReference>
<evidence type="ECO:0000313" key="2">
    <source>
        <dbReference type="EMBL" id="MDX8151435.1"/>
    </source>
</evidence>
<dbReference type="Proteomes" id="UP001277761">
    <property type="component" value="Unassembled WGS sequence"/>
</dbReference>
<feature type="transmembrane region" description="Helical" evidence="1">
    <location>
        <begin position="17"/>
        <end position="37"/>
    </location>
</feature>
<organism evidence="2 3">
    <name type="scientific">Patulibacter brassicae</name>
    <dbReference type="NCBI Taxonomy" id="1705717"/>
    <lineage>
        <taxon>Bacteria</taxon>
        <taxon>Bacillati</taxon>
        <taxon>Actinomycetota</taxon>
        <taxon>Thermoleophilia</taxon>
        <taxon>Solirubrobacterales</taxon>
        <taxon>Patulibacteraceae</taxon>
        <taxon>Patulibacter</taxon>
    </lineage>
</organism>
<keyword evidence="3" id="KW-1185">Reference proteome</keyword>
<dbReference type="RefSeq" id="WP_319953584.1">
    <property type="nucleotide sequence ID" value="NZ_JAXAVX010000002.1"/>
</dbReference>
<sequence length="44" mass="4703">MSDEHDPHESVKVTPTLWGFSAATVVTFAGMFLAIIYNSNGGGF</sequence>
<keyword evidence="1" id="KW-1133">Transmembrane helix</keyword>
<proteinExistence type="predicted"/>
<keyword evidence="1" id="KW-0472">Membrane</keyword>
<evidence type="ECO:0000313" key="3">
    <source>
        <dbReference type="Proteomes" id="UP001277761"/>
    </source>
</evidence>
<comment type="caution">
    <text evidence="2">The sequence shown here is derived from an EMBL/GenBank/DDBJ whole genome shotgun (WGS) entry which is preliminary data.</text>
</comment>
<reference evidence="2 3" key="1">
    <citation type="submission" date="2023-11" db="EMBL/GenBank/DDBJ databases">
        <authorList>
            <person name="Xu M."/>
            <person name="Jiang T."/>
        </authorList>
    </citation>
    <scope>NUCLEOTIDE SEQUENCE [LARGE SCALE GENOMIC DNA]</scope>
    <source>
        <strain evidence="2 3">SD</strain>
    </source>
</reference>
<evidence type="ECO:0000256" key="1">
    <source>
        <dbReference type="SAM" id="Phobius"/>
    </source>
</evidence>